<dbReference type="RefSeq" id="WP_415867068.1">
    <property type="nucleotide sequence ID" value="NZ_CP134537.1"/>
</dbReference>
<sequence>MDYGIIYFIIFVVIMIVIYQNKRVNNNRAKELLTELESEFSKSFKVNGEVKFSKLHKLLDVDLKITHNESDIIISGFDYYRDRQTTFVFHNNKDLNSLNKLSIPKYLISNIEILESDKIVIKSGEKIKITLNYKKYGKEKLELKEIEFDKLIRKLNKNYLQHRIKKIASFS</sequence>
<organism evidence="2 3">
    <name type="scientific">Thalassobellus suaedae</name>
    <dbReference type="NCBI Taxonomy" id="3074124"/>
    <lineage>
        <taxon>Bacteria</taxon>
        <taxon>Pseudomonadati</taxon>
        <taxon>Bacteroidota</taxon>
        <taxon>Flavobacteriia</taxon>
        <taxon>Flavobacteriales</taxon>
        <taxon>Flavobacteriaceae</taxon>
        <taxon>Thalassobellus</taxon>
    </lineage>
</organism>
<proteinExistence type="predicted"/>
<keyword evidence="1" id="KW-1133">Transmembrane helix</keyword>
<evidence type="ECO:0000313" key="3">
    <source>
        <dbReference type="Proteomes" id="UP001302806"/>
    </source>
</evidence>
<dbReference type="Proteomes" id="UP001302806">
    <property type="component" value="Chromosome"/>
</dbReference>
<evidence type="ECO:0000256" key="1">
    <source>
        <dbReference type="SAM" id="Phobius"/>
    </source>
</evidence>
<keyword evidence="1" id="KW-0812">Transmembrane</keyword>
<evidence type="ECO:0000313" key="2">
    <source>
        <dbReference type="EMBL" id="WNH10847.1"/>
    </source>
</evidence>
<reference evidence="2 3" key="1">
    <citation type="submission" date="2023-09" db="EMBL/GenBank/DDBJ databases">
        <title>Thalassobella suaedae gen. nov., sp. nov., a marine bacterium of the family Flavobacteriaceae isolated from a halophyte Suaeda japonica.</title>
        <authorList>
            <person name="Lee S.Y."/>
            <person name="Hwang C.Y."/>
        </authorList>
    </citation>
    <scope>NUCLEOTIDE SEQUENCE [LARGE SCALE GENOMIC DNA]</scope>
    <source>
        <strain evidence="2 3">HL-DH14</strain>
    </source>
</reference>
<dbReference type="EMBL" id="CP134537">
    <property type="protein sequence ID" value="WNH10847.1"/>
    <property type="molecule type" value="Genomic_DNA"/>
</dbReference>
<accession>A0ABY9XY17</accession>
<keyword evidence="1" id="KW-0472">Membrane</keyword>
<name>A0ABY9XY17_9FLAO</name>
<protein>
    <submittedName>
        <fullName evidence="2">Uncharacterized protein</fullName>
    </submittedName>
</protein>
<gene>
    <name evidence="2" type="ORF">RHP51_09525</name>
</gene>
<feature type="transmembrane region" description="Helical" evidence="1">
    <location>
        <begin position="6"/>
        <end position="21"/>
    </location>
</feature>